<dbReference type="PANTHER" id="PTHR31501">
    <property type="entry name" value="CALCIUM RELEASE-ACTIVATED CALCIUM CHANNEL PROTEIN 1"/>
    <property type="match status" value="1"/>
</dbReference>
<protein>
    <submittedName>
        <fullName evidence="7">Protein orai-2</fullName>
    </submittedName>
</protein>
<dbReference type="InterPro" id="IPR038350">
    <property type="entry name" value="Orai_sf"/>
</dbReference>
<feature type="transmembrane region" description="Helical" evidence="6">
    <location>
        <begin position="132"/>
        <end position="161"/>
    </location>
</feature>
<organism evidence="7 8">
    <name type="scientific">Orchesella cincta</name>
    <name type="common">Springtail</name>
    <name type="synonym">Podura cincta</name>
    <dbReference type="NCBI Taxonomy" id="48709"/>
    <lineage>
        <taxon>Eukaryota</taxon>
        <taxon>Metazoa</taxon>
        <taxon>Ecdysozoa</taxon>
        <taxon>Arthropoda</taxon>
        <taxon>Hexapoda</taxon>
        <taxon>Collembola</taxon>
        <taxon>Entomobryomorpha</taxon>
        <taxon>Entomobryoidea</taxon>
        <taxon>Orchesellidae</taxon>
        <taxon>Orchesellinae</taxon>
        <taxon>Orchesella</taxon>
    </lineage>
</organism>
<comment type="caution">
    <text evidence="7">The sequence shown here is derived from an EMBL/GenBank/DDBJ whole genome shotgun (WGS) entry which is preliminary data.</text>
</comment>
<dbReference type="Gene3D" id="1.20.140.140">
    <property type="entry name" value="Calcium release-activated calcium channel protein Orai"/>
    <property type="match status" value="1"/>
</dbReference>
<evidence type="ECO:0000256" key="2">
    <source>
        <dbReference type="ARBA" id="ARBA00008062"/>
    </source>
</evidence>
<evidence type="ECO:0000256" key="4">
    <source>
        <dbReference type="ARBA" id="ARBA00022989"/>
    </source>
</evidence>
<comment type="subcellular location">
    <subcellularLocation>
        <location evidence="1">Membrane</location>
        <topology evidence="1">Multi-pass membrane protein</topology>
    </subcellularLocation>
</comment>
<evidence type="ECO:0000256" key="1">
    <source>
        <dbReference type="ARBA" id="ARBA00004141"/>
    </source>
</evidence>
<evidence type="ECO:0000256" key="6">
    <source>
        <dbReference type="SAM" id="Phobius"/>
    </source>
</evidence>
<dbReference type="OMA" id="CESAFRI"/>
<dbReference type="Pfam" id="PF07856">
    <property type="entry name" value="Orai-1"/>
    <property type="match status" value="1"/>
</dbReference>
<name>A0A1D2ND66_ORCCI</name>
<reference evidence="7 8" key="1">
    <citation type="journal article" date="2016" name="Genome Biol. Evol.">
        <title>Gene Family Evolution Reflects Adaptation to Soil Environmental Stressors in the Genome of the Collembolan Orchesella cincta.</title>
        <authorList>
            <person name="Faddeeva-Vakhrusheva A."/>
            <person name="Derks M.F."/>
            <person name="Anvar S.Y."/>
            <person name="Agamennone V."/>
            <person name="Suring W."/>
            <person name="Smit S."/>
            <person name="van Straalen N.M."/>
            <person name="Roelofs D."/>
        </authorList>
    </citation>
    <scope>NUCLEOTIDE SEQUENCE [LARGE SCALE GENOMIC DNA]</scope>
    <source>
        <tissue evidence="7">Mixed pool</tissue>
    </source>
</reference>
<sequence>MYDAHELRDFQRVYIQEPQSTMEVEEEDPVSAELEAVNYLMWRRLQLSKAKLKGVTEMAALMAGFSVVATVELDISKTKNDYLLVAFTVTTAFLVSTTMFSILIATCLLPHIEAVTKLNSVNIARDSPHDDLIWYIDLAWFLANTVSICLFILDVVLLSWIKFETVPAICITSIMVPVLLLLCVFSLVFYRQTVHHQIDLADRRYDELRQMGKKLRIGISVLQELVKYIRQRDIPRCRQVCQKWNQVLIPRMRSEIQVKCLDQASFGKLTRLAKFLSVMESSHEIPFGNYLLLNLNMSDPLVEKFFTLCGLHIHTLRVQFMPNDIDICSLRELLLLRAPAVVNLSVEGQGIPESVSNHPSLFPQWSGYYLHCQGGVPTLPFLESIQFKTEEGQKCHPGFLLDLFRGAVNLRNLTFLKYSDPTYSIIILSALHHSGNYLQLKRIHMERLCESAFRILIAMSHDGMQLKEFSFQSLAEDVKSSSLEQLISCHKDTLESLYLNEVMGTKNLQIRLPSMKRLRKLTRSAICSSQIPFGPICYAKHLPNLEELSVFAFADELDWNEYFSETVNWIPCISLRKLELPINLKDLNRLRRLCKMFPSVTKVIVSSPADEIIPLMWELWPELEELHLSLTDGNSNIDSLFTGIPNQECGIINAGKTYGEVDIERIRIGPSIAYLRGLKKLNLEISPKDIFSSFCLQSTSCLPTDITGYFGLAYLSNLEELVITSSEISKECAVFLLSKFQKFANIRICDSDGRPIIKSNRIFC</sequence>
<dbReference type="OrthoDB" id="10555199at2759"/>
<evidence type="ECO:0000313" key="8">
    <source>
        <dbReference type="Proteomes" id="UP000094527"/>
    </source>
</evidence>
<dbReference type="SUPFAM" id="SSF52047">
    <property type="entry name" value="RNI-like"/>
    <property type="match status" value="1"/>
</dbReference>
<dbReference type="AlphaFoldDB" id="A0A1D2ND66"/>
<dbReference type="InterPro" id="IPR032675">
    <property type="entry name" value="LRR_dom_sf"/>
</dbReference>
<dbReference type="GO" id="GO:0015279">
    <property type="term" value="F:store-operated calcium channel activity"/>
    <property type="evidence" value="ECO:0007669"/>
    <property type="project" value="TreeGrafter"/>
</dbReference>
<proteinExistence type="inferred from homology"/>
<feature type="transmembrane region" description="Helical" evidence="6">
    <location>
        <begin position="168"/>
        <end position="190"/>
    </location>
</feature>
<evidence type="ECO:0000256" key="3">
    <source>
        <dbReference type="ARBA" id="ARBA00022692"/>
    </source>
</evidence>
<dbReference type="STRING" id="48709.A0A1D2ND66"/>
<gene>
    <name evidence="7" type="ORF">Ocin01_03485</name>
</gene>
<evidence type="ECO:0000313" key="7">
    <source>
        <dbReference type="EMBL" id="ODN03207.1"/>
    </source>
</evidence>
<dbReference type="InterPro" id="IPR012446">
    <property type="entry name" value="CRAC_channel"/>
</dbReference>
<accession>A0A1D2ND66</accession>
<evidence type="ECO:0000256" key="5">
    <source>
        <dbReference type="ARBA" id="ARBA00023136"/>
    </source>
</evidence>
<dbReference type="GO" id="GO:0002115">
    <property type="term" value="P:store-operated calcium entry"/>
    <property type="evidence" value="ECO:0007669"/>
    <property type="project" value="TreeGrafter"/>
</dbReference>
<comment type="similarity">
    <text evidence="2">Belongs to the Orai family.</text>
</comment>
<feature type="transmembrane region" description="Helical" evidence="6">
    <location>
        <begin position="82"/>
        <end position="112"/>
    </location>
</feature>
<dbReference type="PANTHER" id="PTHR31501:SF7">
    <property type="entry name" value="CALCIUM RELEASE-ACTIVATED CALCIUM CHANNEL PROTEIN 1"/>
    <property type="match status" value="1"/>
</dbReference>
<dbReference type="EMBL" id="LJIJ01000083">
    <property type="protein sequence ID" value="ODN03207.1"/>
    <property type="molecule type" value="Genomic_DNA"/>
</dbReference>
<dbReference type="Gene3D" id="3.80.10.10">
    <property type="entry name" value="Ribonuclease Inhibitor"/>
    <property type="match status" value="1"/>
</dbReference>
<keyword evidence="8" id="KW-1185">Reference proteome</keyword>
<dbReference type="GO" id="GO:0016020">
    <property type="term" value="C:membrane"/>
    <property type="evidence" value="ECO:0007669"/>
    <property type="project" value="UniProtKB-SubCell"/>
</dbReference>
<keyword evidence="3 6" id="KW-0812">Transmembrane</keyword>
<keyword evidence="5 6" id="KW-0472">Membrane</keyword>
<dbReference type="Proteomes" id="UP000094527">
    <property type="component" value="Unassembled WGS sequence"/>
</dbReference>
<keyword evidence="4 6" id="KW-1133">Transmembrane helix</keyword>